<proteinExistence type="predicted"/>
<protein>
    <submittedName>
        <fullName evidence="1">Uncharacterized protein</fullName>
    </submittedName>
</protein>
<dbReference type="EMBL" id="KQ976881">
    <property type="protein sequence ID" value="KYN07596.1"/>
    <property type="molecule type" value="Genomic_DNA"/>
</dbReference>
<dbReference type="Proteomes" id="UP000078542">
    <property type="component" value="Unassembled WGS sequence"/>
</dbReference>
<keyword evidence="2" id="KW-1185">Reference proteome</keyword>
<sequence>MFERVTKCANLRDEKRMRKETHDARRVTESPVPREVLTIYKTNMNEFDCTRLYGTSAWLTKAHHSNQNRRRCHDGNRYLKIEKHDTTSHFELKRAGGGWEKRQGGEERRGELVQRAEESKEDGFHSAAARRNSSLVKGAIIQRIAPGPQMAHKLWAFNFAILTGRSDECRGERDS</sequence>
<accession>A0A195D425</accession>
<reference evidence="1 2" key="1">
    <citation type="submission" date="2016-03" db="EMBL/GenBank/DDBJ databases">
        <title>Cyphomyrmex costatus WGS genome.</title>
        <authorList>
            <person name="Nygaard S."/>
            <person name="Hu H."/>
            <person name="Boomsma J."/>
            <person name="Zhang G."/>
        </authorList>
    </citation>
    <scope>NUCLEOTIDE SEQUENCE [LARGE SCALE GENOMIC DNA]</scope>
    <source>
        <strain evidence="1">MS0001</strain>
        <tissue evidence="1">Whole body</tissue>
    </source>
</reference>
<organism evidence="1 2">
    <name type="scientific">Cyphomyrmex costatus</name>
    <dbReference type="NCBI Taxonomy" id="456900"/>
    <lineage>
        <taxon>Eukaryota</taxon>
        <taxon>Metazoa</taxon>
        <taxon>Ecdysozoa</taxon>
        <taxon>Arthropoda</taxon>
        <taxon>Hexapoda</taxon>
        <taxon>Insecta</taxon>
        <taxon>Pterygota</taxon>
        <taxon>Neoptera</taxon>
        <taxon>Endopterygota</taxon>
        <taxon>Hymenoptera</taxon>
        <taxon>Apocrita</taxon>
        <taxon>Aculeata</taxon>
        <taxon>Formicoidea</taxon>
        <taxon>Formicidae</taxon>
        <taxon>Myrmicinae</taxon>
        <taxon>Cyphomyrmex</taxon>
    </lineage>
</organism>
<evidence type="ECO:0000313" key="1">
    <source>
        <dbReference type="EMBL" id="KYN07596.1"/>
    </source>
</evidence>
<dbReference type="AlphaFoldDB" id="A0A195D425"/>
<name>A0A195D425_9HYME</name>
<gene>
    <name evidence="1" type="ORF">ALC62_01416</name>
</gene>
<evidence type="ECO:0000313" key="2">
    <source>
        <dbReference type="Proteomes" id="UP000078542"/>
    </source>
</evidence>